<comment type="caution">
    <text evidence="1">The sequence shown here is derived from an EMBL/GenBank/DDBJ whole genome shotgun (WGS) entry which is preliminary data.</text>
</comment>
<dbReference type="EMBL" id="FNYY01000011">
    <property type="protein sequence ID" value="SEJ81919.1"/>
    <property type="molecule type" value="Genomic_DNA"/>
</dbReference>
<evidence type="ECO:0000313" key="1">
    <source>
        <dbReference type="EMBL" id="SEJ81919.1"/>
    </source>
</evidence>
<reference evidence="1 2" key="1">
    <citation type="submission" date="2016-10" db="EMBL/GenBank/DDBJ databases">
        <authorList>
            <person name="Varghese N."/>
            <person name="Submissions S."/>
        </authorList>
    </citation>
    <scope>NUCLEOTIDE SEQUENCE [LARGE SCALE GENOMIC DNA]</scope>
    <source>
        <strain evidence="1 2">FF3</strain>
    </source>
</reference>
<dbReference type="InterPro" id="IPR029069">
    <property type="entry name" value="HotDog_dom_sf"/>
</dbReference>
<dbReference type="AlphaFoldDB" id="A0A975ZP99"/>
<dbReference type="Gene3D" id="3.10.129.10">
    <property type="entry name" value="Hotdog Thioesterase"/>
    <property type="match status" value="1"/>
</dbReference>
<accession>A0A975ZP99</accession>
<dbReference type="Pfam" id="PF13279">
    <property type="entry name" value="4HBT_2"/>
    <property type="match status" value="1"/>
</dbReference>
<keyword evidence="2" id="KW-1185">Reference proteome</keyword>
<name>A0A975ZP99_9RHOB</name>
<dbReference type="CDD" id="cd00586">
    <property type="entry name" value="4HBT"/>
    <property type="match status" value="1"/>
</dbReference>
<evidence type="ECO:0000313" key="2">
    <source>
        <dbReference type="Proteomes" id="UP000182932"/>
    </source>
</evidence>
<organism evidence="1 2">
    <name type="scientific">Marinovum algicola</name>
    <dbReference type="NCBI Taxonomy" id="42444"/>
    <lineage>
        <taxon>Bacteria</taxon>
        <taxon>Pseudomonadati</taxon>
        <taxon>Pseudomonadota</taxon>
        <taxon>Alphaproteobacteria</taxon>
        <taxon>Rhodobacterales</taxon>
        <taxon>Roseobacteraceae</taxon>
        <taxon>Marinovum</taxon>
    </lineage>
</organism>
<proteinExistence type="predicted"/>
<dbReference type="SUPFAM" id="SSF54637">
    <property type="entry name" value="Thioesterase/thiol ester dehydrase-isomerase"/>
    <property type="match status" value="1"/>
</dbReference>
<dbReference type="RefSeq" id="WP_074837316.1">
    <property type="nucleotide sequence ID" value="NZ_FNYY01000011.1"/>
</dbReference>
<sequence>MTGEAVVRATEAIVSLSPFTVRRTVRWSECDPAGVVYAGKFPDYMVNAGHLFRDYVLRAPVGHQPVKTYDTPGKALNIVFLGPLWPRDMFEMTVHVGGIGRHTTHMLVMARRHDNGAPIFAGRISSIYVDPADRLKAIPVPDDIRSKLMTYQETSGPVPAELEQVAL</sequence>
<dbReference type="GeneID" id="80819271"/>
<protein>
    <submittedName>
        <fullName evidence="1">Acyl-CoA thioesterase FadM</fullName>
    </submittedName>
</protein>
<gene>
    <name evidence="1" type="ORF">SAMN04487940_11121</name>
</gene>
<dbReference type="Proteomes" id="UP000182932">
    <property type="component" value="Unassembled WGS sequence"/>
</dbReference>